<feature type="transmembrane region" description="Helical" evidence="8">
    <location>
        <begin position="129"/>
        <end position="148"/>
    </location>
</feature>
<feature type="transmembrane region" description="Helical" evidence="8">
    <location>
        <begin position="181"/>
        <end position="201"/>
    </location>
</feature>
<keyword evidence="3" id="KW-1003">Cell membrane</keyword>
<evidence type="ECO:0000313" key="11">
    <source>
        <dbReference type="Proteomes" id="UP000823614"/>
    </source>
</evidence>
<dbReference type="Gene3D" id="1.10.3720.10">
    <property type="entry name" value="MetI-like"/>
    <property type="match status" value="1"/>
</dbReference>
<evidence type="ECO:0000259" key="9">
    <source>
        <dbReference type="PROSITE" id="PS50928"/>
    </source>
</evidence>
<organism evidence="10 11">
    <name type="scientific">Candidatus Gallilactobacillus intestinavium</name>
    <dbReference type="NCBI Taxonomy" id="2840838"/>
    <lineage>
        <taxon>Bacteria</taxon>
        <taxon>Bacillati</taxon>
        <taxon>Bacillota</taxon>
        <taxon>Bacilli</taxon>
        <taxon>Lactobacillales</taxon>
        <taxon>Lactobacillaceae</taxon>
        <taxon>Lactobacillaceae incertae sedis</taxon>
        <taxon>Candidatus Gallilactobacillus</taxon>
    </lineage>
</organism>
<feature type="transmembrane region" description="Helical" evidence="8">
    <location>
        <begin position="12"/>
        <end position="33"/>
    </location>
</feature>
<keyword evidence="5 8" id="KW-0812">Transmembrane</keyword>
<feature type="domain" description="ABC transmembrane type-1" evidence="9">
    <location>
        <begin position="64"/>
        <end position="252"/>
    </location>
</feature>
<keyword evidence="2 8" id="KW-0813">Transport</keyword>
<accession>A0A9D9E8S2</accession>
<evidence type="ECO:0000256" key="4">
    <source>
        <dbReference type="ARBA" id="ARBA00022519"/>
    </source>
</evidence>
<dbReference type="CDD" id="cd06261">
    <property type="entry name" value="TM_PBP2"/>
    <property type="match status" value="1"/>
</dbReference>
<evidence type="ECO:0000256" key="3">
    <source>
        <dbReference type="ARBA" id="ARBA00022475"/>
    </source>
</evidence>
<reference evidence="10" key="1">
    <citation type="submission" date="2020-10" db="EMBL/GenBank/DDBJ databases">
        <authorList>
            <person name="Gilroy R."/>
        </authorList>
    </citation>
    <scope>NUCLEOTIDE SEQUENCE</scope>
    <source>
        <strain evidence="10">C6-149</strain>
    </source>
</reference>
<comment type="similarity">
    <text evidence="8">Belongs to the binding-protein-dependent transport system permease family.</text>
</comment>
<dbReference type="InterPro" id="IPR000515">
    <property type="entry name" value="MetI-like"/>
</dbReference>
<keyword evidence="4" id="KW-0997">Cell inner membrane</keyword>
<dbReference type="Proteomes" id="UP000823614">
    <property type="component" value="Unassembled WGS sequence"/>
</dbReference>
<evidence type="ECO:0000256" key="6">
    <source>
        <dbReference type="ARBA" id="ARBA00022989"/>
    </source>
</evidence>
<dbReference type="GO" id="GO:0005886">
    <property type="term" value="C:plasma membrane"/>
    <property type="evidence" value="ECO:0007669"/>
    <property type="project" value="UniProtKB-SubCell"/>
</dbReference>
<sequence length="262" mass="29676">MIHKKSSKLLTIFSFIIFIFLFFPLFLIVITSFGKNSSIQIPPVGFSFKWYVNIFHQPMFIAGFRMSLIIALLSSVLALVIGIPAVYGLIRSKVHHYSWFQSFFLSPTLIPEIVIGFSIYQALVIKLHIPMFFGLLCGHLMLGLPYVIRLVTSGILLLDQNIEEAAQIYGCSKLESFMKIILPNISINIIGAFMMCFINSFNNIPISLFLNNSEIHMLPTAILNYLQNNYDPTVSAISVILMIFTTIVTFIIDRFTNIANTK</sequence>
<evidence type="ECO:0000256" key="2">
    <source>
        <dbReference type="ARBA" id="ARBA00022448"/>
    </source>
</evidence>
<feature type="transmembrane region" description="Helical" evidence="8">
    <location>
        <begin position="233"/>
        <end position="252"/>
    </location>
</feature>
<name>A0A9D9E8S2_9LACO</name>
<protein>
    <submittedName>
        <fullName evidence="10">ABC transporter permease</fullName>
    </submittedName>
</protein>
<dbReference type="SUPFAM" id="SSF161098">
    <property type="entry name" value="MetI-like"/>
    <property type="match status" value="1"/>
</dbReference>
<gene>
    <name evidence="10" type="ORF">IAA89_05850</name>
</gene>
<keyword evidence="7 8" id="KW-0472">Membrane</keyword>
<dbReference type="PROSITE" id="PS50928">
    <property type="entry name" value="ABC_TM1"/>
    <property type="match status" value="1"/>
</dbReference>
<dbReference type="PANTHER" id="PTHR43357:SF4">
    <property type="entry name" value="INNER MEMBRANE ABC TRANSPORTER PERMEASE PROTEIN YDCV"/>
    <property type="match status" value="1"/>
</dbReference>
<dbReference type="EMBL" id="JADIMP010000095">
    <property type="protein sequence ID" value="MBO8441935.1"/>
    <property type="molecule type" value="Genomic_DNA"/>
</dbReference>
<evidence type="ECO:0000256" key="7">
    <source>
        <dbReference type="ARBA" id="ARBA00023136"/>
    </source>
</evidence>
<evidence type="ECO:0000256" key="8">
    <source>
        <dbReference type="RuleBase" id="RU363032"/>
    </source>
</evidence>
<proteinExistence type="inferred from homology"/>
<feature type="transmembrane region" description="Helical" evidence="8">
    <location>
        <begin position="68"/>
        <end position="90"/>
    </location>
</feature>
<dbReference type="Pfam" id="PF00528">
    <property type="entry name" value="BPD_transp_1"/>
    <property type="match status" value="1"/>
</dbReference>
<dbReference type="PANTHER" id="PTHR43357">
    <property type="entry name" value="INNER MEMBRANE ABC TRANSPORTER PERMEASE PROTEIN YDCV"/>
    <property type="match status" value="1"/>
</dbReference>
<evidence type="ECO:0000256" key="1">
    <source>
        <dbReference type="ARBA" id="ARBA00004429"/>
    </source>
</evidence>
<evidence type="ECO:0000256" key="5">
    <source>
        <dbReference type="ARBA" id="ARBA00022692"/>
    </source>
</evidence>
<reference evidence="10" key="2">
    <citation type="journal article" date="2021" name="PeerJ">
        <title>Extensive microbial diversity within the chicken gut microbiome revealed by metagenomics and culture.</title>
        <authorList>
            <person name="Gilroy R."/>
            <person name="Ravi A."/>
            <person name="Getino M."/>
            <person name="Pursley I."/>
            <person name="Horton D.L."/>
            <person name="Alikhan N.F."/>
            <person name="Baker D."/>
            <person name="Gharbi K."/>
            <person name="Hall N."/>
            <person name="Watson M."/>
            <person name="Adriaenssens E.M."/>
            <person name="Foster-Nyarko E."/>
            <person name="Jarju S."/>
            <person name="Secka A."/>
            <person name="Antonio M."/>
            <person name="Oren A."/>
            <person name="Chaudhuri R.R."/>
            <person name="La Ragione R."/>
            <person name="Hildebrand F."/>
            <person name="Pallen M.J."/>
        </authorList>
    </citation>
    <scope>NUCLEOTIDE SEQUENCE</scope>
    <source>
        <strain evidence="10">C6-149</strain>
    </source>
</reference>
<dbReference type="GO" id="GO:0055085">
    <property type="term" value="P:transmembrane transport"/>
    <property type="evidence" value="ECO:0007669"/>
    <property type="project" value="InterPro"/>
</dbReference>
<evidence type="ECO:0000313" key="10">
    <source>
        <dbReference type="EMBL" id="MBO8441935.1"/>
    </source>
</evidence>
<feature type="transmembrane region" description="Helical" evidence="8">
    <location>
        <begin position="102"/>
        <end position="123"/>
    </location>
</feature>
<comment type="subcellular location">
    <subcellularLocation>
        <location evidence="1">Cell inner membrane</location>
        <topology evidence="1">Multi-pass membrane protein</topology>
    </subcellularLocation>
    <subcellularLocation>
        <location evidence="8">Cell membrane</location>
        <topology evidence="8">Multi-pass membrane protein</topology>
    </subcellularLocation>
</comment>
<dbReference type="AlphaFoldDB" id="A0A9D9E8S2"/>
<dbReference type="InterPro" id="IPR035906">
    <property type="entry name" value="MetI-like_sf"/>
</dbReference>
<keyword evidence="6 8" id="KW-1133">Transmembrane helix</keyword>
<comment type="caution">
    <text evidence="10">The sequence shown here is derived from an EMBL/GenBank/DDBJ whole genome shotgun (WGS) entry which is preliminary data.</text>
</comment>